<dbReference type="EnsemblPlants" id="Bo9g095680.1">
    <property type="protein sequence ID" value="Bo9g095680.1"/>
    <property type="gene ID" value="Bo9g095680"/>
</dbReference>
<reference evidence="2 3" key="1">
    <citation type="journal article" date="2014" name="Genome Biol.">
        <title>Transcriptome and methylome profiling reveals relics of genome dominance in the mesopolyploid Brassica oleracea.</title>
        <authorList>
            <person name="Parkin I.A."/>
            <person name="Koh C."/>
            <person name="Tang H."/>
            <person name="Robinson S.J."/>
            <person name="Kagale S."/>
            <person name="Clarke W.E."/>
            <person name="Town C.D."/>
            <person name="Nixon J."/>
            <person name="Krishnakumar V."/>
            <person name="Bidwell S.L."/>
            <person name="Denoeud F."/>
            <person name="Belcram H."/>
            <person name="Links M.G."/>
            <person name="Just J."/>
            <person name="Clarke C."/>
            <person name="Bender T."/>
            <person name="Huebert T."/>
            <person name="Mason A.S."/>
            <person name="Pires J.C."/>
            <person name="Barker G."/>
            <person name="Moore J."/>
            <person name="Walley P.G."/>
            <person name="Manoli S."/>
            <person name="Batley J."/>
            <person name="Edwards D."/>
            <person name="Nelson M.N."/>
            <person name="Wang X."/>
            <person name="Paterson A.H."/>
            <person name="King G."/>
            <person name="Bancroft I."/>
            <person name="Chalhoub B."/>
            <person name="Sharpe A.G."/>
        </authorList>
    </citation>
    <scope>NUCLEOTIDE SEQUENCE</scope>
    <source>
        <strain evidence="2 3">cv. TO1000</strain>
    </source>
</reference>
<dbReference type="eggNOG" id="KOG0017">
    <property type="taxonomic scope" value="Eukaryota"/>
</dbReference>
<dbReference type="Proteomes" id="UP000032141">
    <property type="component" value="Chromosome C9"/>
</dbReference>
<reference evidence="2" key="2">
    <citation type="submission" date="2015-03" db="UniProtKB">
        <authorList>
            <consortium name="EnsemblPlants"/>
        </authorList>
    </citation>
    <scope>IDENTIFICATION</scope>
</reference>
<name>A0A0D3E9L9_BRAOL</name>
<proteinExistence type="predicted"/>
<feature type="compositionally biased region" description="Basic and acidic residues" evidence="1">
    <location>
        <begin position="11"/>
        <end position="21"/>
    </location>
</feature>
<sequence>MENSLQGNQMGEKRGSRHDENGNGNSRRRINMIIRVSQYCSNTISAIKAYQSMAETSANSLTWYAPSEIPKGADTFDEEEAGGIDHPHCDPLVIDLVIRDLDVARVLIDTGSTVNVIFRDTFKRTNVELGEVVPSPKPLTSFEGTT</sequence>
<evidence type="ECO:0000313" key="3">
    <source>
        <dbReference type="Proteomes" id="UP000032141"/>
    </source>
</evidence>
<dbReference type="CDD" id="cd00303">
    <property type="entry name" value="retropepsin_like"/>
    <property type="match status" value="1"/>
</dbReference>
<dbReference type="PANTHER" id="PTHR33240:SF8">
    <property type="entry name" value="OS03G0439900 PROTEIN"/>
    <property type="match status" value="1"/>
</dbReference>
<protein>
    <submittedName>
        <fullName evidence="2">Uncharacterized protein</fullName>
    </submittedName>
</protein>
<dbReference type="AlphaFoldDB" id="A0A0D3E9L9"/>
<evidence type="ECO:0000256" key="1">
    <source>
        <dbReference type="SAM" id="MobiDB-lite"/>
    </source>
</evidence>
<keyword evidence="3" id="KW-1185">Reference proteome</keyword>
<accession>A0A0D3E9L9</accession>
<dbReference type="PANTHER" id="PTHR33240">
    <property type="entry name" value="OS08G0508500 PROTEIN"/>
    <property type="match status" value="1"/>
</dbReference>
<organism evidence="2 3">
    <name type="scientific">Brassica oleracea var. oleracea</name>
    <dbReference type="NCBI Taxonomy" id="109376"/>
    <lineage>
        <taxon>Eukaryota</taxon>
        <taxon>Viridiplantae</taxon>
        <taxon>Streptophyta</taxon>
        <taxon>Embryophyta</taxon>
        <taxon>Tracheophyta</taxon>
        <taxon>Spermatophyta</taxon>
        <taxon>Magnoliopsida</taxon>
        <taxon>eudicotyledons</taxon>
        <taxon>Gunneridae</taxon>
        <taxon>Pentapetalae</taxon>
        <taxon>rosids</taxon>
        <taxon>malvids</taxon>
        <taxon>Brassicales</taxon>
        <taxon>Brassicaceae</taxon>
        <taxon>Brassiceae</taxon>
        <taxon>Brassica</taxon>
    </lineage>
</organism>
<dbReference type="Gramene" id="Bo9g095680.1">
    <property type="protein sequence ID" value="Bo9g095680.1"/>
    <property type="gene ID" value="Bo9g095680"/>
</dbReference>
<dbReference type="HOGENOM" id="CLU_148917_0_0_1"/>
<evidence type="ECO:0000313" key="2">
    <source>
        <dbReference type="EnsemblPlants" id="Bo9g095680.1"/>
    </source>
</evidence>
<feature type="region of interest" description="Disordered" evidence="1">
    <location>
        <begin position="1"/>
        <end position="28"/>
    </location>
</feature>